<gene>
    <name evidence="2" type="ORF">PO878_18425</name>
</gene>
<feature type="region of interest" description="Disordered" evidence="1">
    <location>
        <begin position="1"/>
        <end position="20"/>
    </location>
</feature>
<dbReference type="KEGG" id="ima:PO878_18425"/>
<dbReference type="Proteomes" id="UP001216390">
    <property type="component" value="Chromosome"/>
</dbReference>
<dbReference type="RefSeq" id="WP_272736001.1">
    <property type="nucleotide sequence ID" value="NZ_CP116942.1"/>
</dbReference>
<accession>A0AAE9Y8K7</accession>
<name>A0AAE9Y8K7_9ACTN</name>
<protein>
    <submittedName>
        <fullName evidence="2">Uncharacterized protein</fullName>
    </submittedName>
</protein>
<evidence type="ECO:0000256" key="1">
    <source>
        <dbReference type="SAM" id="MobiDB-lite"/>
    </source>
</evidence>
<reference evidence="2" key="1">
    <citation type="submission" date="2023-01" db="EMBL/GenBank/DDBJ databases">
        <title>The diversity of Class Acidimicrobiia in South China Sea sediment environments and the proposal of Iamia marina sp. nov., a novel species of the genus Iamia.</title>
        <authorList>
            <person name="He Y."/>
            <person name="Tian X."/>
        </authorList>
    </citation>
    <scope>NUCLEOTIDE SEQUENCE</scope>
    <source>
        <strain evidence="2">DSM 19957</strain>
    </source>
</reference>
<organism evidence="2 3">
    <name type="scientific">Iamia majanohamensis</name>
    <dbReference type="NCBI Taxonomy" id="467976"/>
    <lineage>
        <taxon>Bacteria</taxon>
        <taxon>Bacillati</taxon>
        <taxon>Actinomycetota</taxon>
        <taxon>Acidimicrobiia</taxon>
        <taxon>Acidimicrobiales</taxon>
        <taxon>Iamiaceae</taxon>
        <taxon>Iamia</taxon>
    </lineage>
</organism>
<evidence type="ECO:0000313" key="3">
    <source>
        <dbReference type="Proteomes" id="UP001216390"/>
    </source>
</evidence>
<feature type="compositionally biased region" description="Low complexity" evidence="1">
    <location>
        <begin position="1"/>
        <end position="11"/>
    </location>
</feature>
<sequence length="55" mass="5931">MPRSRASSAAKAAKDGPRTCAEPGCETRLSVYNDAEHCSLHNPAVLLRTRGRHIA</sequence>
<evidence type="ECO:0000313" key="2">
    <source>
        <dbReference type="EMBL" id="WCO66478.1"/>
    </source>
</evidence>
<dbReference type="AlphaFoldDB" id="A0AAE9Y8K7"/>
<keyword evidence="3" id="KW-1185">Reference proteome</keyword>
<dbReference type="EMBL" id="CP116942">
    <property type="protein sequence ID" value="WCO66478.1"/>
    <property type="molecule type" value="Genomic_DNA"/>
</dbReference>
<proteinExistence type="predicted"/>